<comment type="caution">
    <text evidence="2">The sequence shown here is derived from an EMBL/GenBank/DDBJ whole genome shotgun (WGS) entry which is preliminary data.</text>
</comment>
<feature type="transmembrane region" description="Helical" evidence="1">
    <location>
        <begin position="51"/>
        <end position="72"/>
    </location>
</feature>
<dbReference type="Proteomes" id="UP000660680">
    <property type="component" value="Unassembled WGS sequence"/>
</dbReference>
<name>A0A918LJW7_9PSEU</name>
<keyword evidence="1" id="KW-0812">Transmembrane</keyword>
<dbReference type="EMBL" id="BMRB01000009">
    <property type="protein sequence ID" value="GGS57876.1"/>
    <property type="molecule type" value="Genomic_DNA"/>
</dbReference>
<accession>A0A918LJW7</accession>
<reference evidence="2" key="1">
    <citation type="journal article" date="2014" name="Int. J. Syst. Evol. Microbiol.">
        <title>Complete genome sequence of Corynebacterium casei LMG S-19264T (=DSM 44701T), isolated from a smear-ripened cheese.</title>
        <authorList>
            <consortium name="US DOE Joint Genome Institute (JGI-PGF)"/>
            <person name="Walter F."/>
            <person name="Albersmeier A."/>
            <person name="Kalinowski J."/>
            <person name="Ruckert C."/>
        </authorList>
    </citation>
    <scope>NUCLEOTIDE SEQUENCE</scope>
    <source>
        <strain evidence="2">JCM 3276</strain>
    </source>
</reference>
<organism evidence="2 3">
    <name type="scientific">Actinokineospora fastidiosa</name>
    <dbReference type="NCBI Taxonomy" id="1816"/>
    <lineage>
        <taxon>Bacteria</taxon>
        <taxon>Bacillati</taxon>
        <taxon>Actinomycetota</taxon>
        <taxon>Actinomycetes</taxon>
        <taxon>Pseudonocardiales</taxon>
        <taxon>Pseudonocardiaceae</taxon>
        <taxon>Actinokineospora</taxon>
    </lineage>
</organism>
<keyword evidence="1" id="KW-0472">Membrane</keyword>
<keyword evidence="3" id="KW-1185">Reference proteome</keyword>
<gene>
    <name evidence="2" type="ORF">GCM10010171_61110</name>
</gene>
<evidence type="ECO:0000313" key="2">
    <source>
        <dbReference type="EMBL" id="GGS57876.1"/>
    </source>
</evidence>
<sequence>MHTPMTSSTPIAHTGDPSGIFCESRKDLLSASPNPQPFPEEPLKHRLSRSVAVMLLTVAIAAVLAPNAYAAVDSAALLDIVWWRFH</sequence>
<evidence type="ECO:0000256" key="1">
    <source>
        <dbReference type="SAM" id="Phobius"/>
    </source>
</evidence>
<dbReference type="AlphaFoldDB" id="A0A918LJW7"/>
<evidence type="ECO:0000313" key="3">
    <source>
        <dbReference type="Proteomes" id="UP000660680"/>
    </source>
</evidence>
<reference evidence="2" key="2">
    <citation type="submission" date="2020-09" db="EMBL/GenBank/DDBJ databases">
        <authorList>
            <person name="Sun Q."/>
            <person name="Ohkuma M."/>
        </authorList>
    </citation>
    <scope>NUCLEOTIDE SEQUENCE</scope>
    <source>
        <strain evidence="2">JCM 3276</strain>
    </source>
</reference>
<keyword evidence="1" id="KW-1133">Transmembrane helix</keyword>
<proteinExistence type="predicted"/>
<protein>
    <submittedName>
        <fullName evidence="2">Uncharacterized protein</fullName>
    </submittedName>
</protein>